<dbReference type="InterPro" id="IPR057546">
    <property type="entry name" value="HEAT_GCN1"/>
</dbReference>
<gene>
    <name evidence="6" type="ORF">NEOLI_002294</name>
</gene>
<evidence type="ECO:0000256" key="4">
    <source>
        <dbReference type="PROSITE-ProRule" id="PRU00103"/>
    </source>
</evidence>
<feature type="repeat" description="HEAT" evidence="4">
    <location>
        <begin position="431"/>
        <end position="468"/>
    </location>
</feature>
<evidence type="ECO:0000256" key="1">
    <source>
        <dbReference type="ARBA" id="ARBA00007366"/>
    </source>
</evidence>
<evidence type="ECO:0000256" key="3">
    <source>
        <dbReference type="ARBA" id="ARBA00072275"/>
    </source>
</evidence>
<dbReference type="InterPro" id="IPR016024">
    <property type="entry name" value="ARM-type_fold"/>
</dbReference>
<dbReference type="OrthoDB" id="5148094at2759"/>
<dbReference type="GO" id="GO:1904688">
    <property type="term" value="P:regulation of cytoplasmic translational initiation"/>
    <property type="evidence" value="ECO:0007669"/>
    <property type="project" value="UniProtKB-ARBA"/>
</dbReference>
<dbReference type="InterPro" id="IPR011989">
    <property type="entry name" value="ARM-like"/>
</dbReference>
<dbReference type="GO" id="GO:0030295">
    <property type="term" value="F:protein kinase activator activity"/>
    <property type="evidence" value="ECO:0007669"/>
    <property type="project" value="UniProtKB-ARBA"/>
</dbReference>
<dbReference type="Pfam" id="PF23271">
    <property type="entry name" value="HEAT_GCN1"/>
    <property type="match status" value="1"/>
</dbReference>
<dbReference type="EMBL" id="LXFE01000246">
    <property type="protein sequence ID" value="OLL26067.1"/>
    <property type="molecule type" value="Genomic_DNA"/>
</dbReference>
<organism evidence="6 7">
    <name type="scientific">Neolecta irregularis (strain DAH-3)</name>
    <dbReference type="NCBI Taxonomy" id="1198029"/>
    <lineage>
        <taxon>Eukaryota</taxon>
        <taxon>Fungi</taxon>
        <taxon>Dikarya</taxon>
        <taxon>Ascomycota</taxon>
        <taxon>Taphrinomycotina</taxon>
        <taxon>Neolectales</taxon>
        <taxon>Neolectaceae</taxon>
        <taxon>Neolecta</taxon>
    </lineage>
</organism>
<protein>
    <recommendedName>
        <fullName evidence="3">eIF-2-alpha kinase activator GCN1</fullName>
    </recommendedName>
</protein>
<dbReference type="InterPro" id="IPR021133">
    <property type="entry name" value="HEAT_type_2"/>
</dbReference>
<sequence length="1115" mass="122304">IQQLTPILLKALSSPNKYTDDALVALLKTAFVHYLDASSLALVMPILQRGLKERAAGTKKRAAQTLNGLISVVEPKELIPYLERLIPNLREVLVDPVPGTRATAAKCLGTFVEKLGEQNFPNLIDNLLEVLSSDASGVDRQGAAQGLSEVLSGLGLDRLNEVLPEILRNTSHPKEYVREGYISLLIYLPATFGPRFQPYLARIIPPVLSGLADESRDVSDQSLRAAKMIVANYAFKSVDLLLPELERGLFDDNWRIRQSSVQLIGDLLFKITGINTKTDIDLAEDDDAGVTETQKTALLDILGKERRDRLLAALYITRQDSSGLVRLSALHVWKAMVSNTPRMVKEVLPAMTSIIITNLASSNEEHRTVAAQTLGDIVRKLGESVLAQLVPVLQSDLESTEAAMRMGVCSALTEIMASCGQHQIEEYETEFIAAVRMALVDTDVSVRLAAARSFDSLQETFGDRVIDQILPDLLRALQSDQTAATALAALKEIMSMRANAIFPVLIPSLTEIPISLFNAKALASLAEVAGSAFTRRFKKIIHALVDTILQTKDQETRIEIENSLHQVTTSIIDSSDLLNLMPVLLGLAKHEDYRKRVLGCEQLGYFVEYTKVDYFTYVPELVQVLVTSLSDETCMTEASVALTAFVKTSRKVALDAAVIPVFNALQYTGYPGKELPGFCKIPKGINAVLPIFVQGLTGGTPEQREKAAAGMGAIIVRSNAESTKPFMAQITGPLIRVMGERTKREIKIEILSSLNLLMKQVNIQLKPFFPQLQRTFTKALADPDNSTLRTNAADALSTLVAMQTRVDPLIAELALGATNPDPGVKLAMYKAMKEVIARAGHLLSDGSQKTVWKLFEEGCENSDDRIVIQSARLLGSLMKQSIPSDSDIIRSKILSRHDSHSAILGLNAVLAEAPEKLTELHLTSNVILYILEELKSSQPPISNNSVLAAGKLLLSEKLSIGFSSTKALLTGLAETIEQVSSGNTDNKRLALVVIKTVSRLRFDMIKPHIAFLAPTVFTCVREIIIPVKLAAEQAYIAMFELVKNGPALFEKFLQNEELGPRSKAMKEYMDRVAMRLAALESERLADGGDHIGLDQLEDEHEIWQVGGFETDWTSE</sequence>
<dbReference type="SUPFAM" id="SSF48371">
    <property type="entry name" value="ARM repeat"/>
    <property type="match status" value="2"/>
</dbReference>
<dbReference type="Pfam" id="PF25786">
    <property type="entry name" value="HEAT_GCN1_C"/>
    <property type="match status" value="1"/>
</dbReference>
<dbReference type="AlphaFoldDB" id="A0A1U7LTS6"/>
<evidence type="ECO:0000256" key="2">
    <source>
        <dbReference type="ARBA" id="ARBA00022737"/>
    </source>
</evidence>
<keyword evidence="7" id="KW-1185">Reference proteome</keyword>
<dbReference type="Pfam" id="PF24984">
    <property type="entry name" value="HEAT_EF3_GNC1"/>
    <property type="match status" value="1"/>
</dbReference>
<evidence type="ECO:0000259" key="5">
    <source>
        <dbReference type="Pfam" id="PF23271"/>
    </source>
</evidence>
<reference evidence="6 7" key="1">
    <citation type="submission" date="2016-04" db="EMBL/GenBank/DDBJ databases">
        <title>Evolutionary innovation and constraint leading to complex multicellularity in the Ascomycota.</title>
        <authorList>
            <person name="Cisse O."/>
            <person name="Nguyen A."/>
            <person name="Hewitt D.A."/>
            <person name="Jedd G."/>
            <person name="Stajich J.E."/>
        </authorList>
    </citation>
    <scope>NUCLEOTIDE SEQUENCE [LARGE SCALE GENOMIC DNA]</scope>
    <source>
        <strain evidence="6 7">DAH-3</strain>
    </source>
</reference>
<keyword evidence="2" id="KW-0677">Repeat</keyword>
<comment type="caution">
    <text evidence="6">The sequence shown here is derived from an EMBL/GenBank/DDBJ whole genome shotgun (WGS) entry which is preliminary data.</text>
</comment>
<dbReference type="PROSITE" id="PS50077">
    <property type="entry name" value="HEAT_REPEAT"/>
    <property type="match status" value="2"/>
</dbReference>
<proteinExistence type="inferred from homology"/>
<dbReference type="PANTHER" id="PTHR23346">
    <property type="entry name" value="TRANSLATIONAL ACTIVATOR GCN1-RELATED"/>
    <property type="match status" value="1"/>
</dbReference>
<dbReference type="Pfam" id="PF24987">
    <property type="entry name" value="HEAT_EF3_N"/>
    <property type="match status" value="1"/>
</dbReference>
<accession>A0A1U7LTS6</accession>
<feature type="non-terminal residue" evidence="6">
    <location>
        <position position="1"/>
    </location>
</feature>
<dbReference type="GO" id="GO:0034198">
    <property type="term" value="P:cellular response to amino acid starvation"/>
    <property type="evidence" value="ECO:0007669"/>
    <property type="project" value="TreeGrafter"/>
</dbReference>
<dbReference type="GO" id="GO:0005829">
    <property type="term" value="C:cytosol"/>
    <property type="evidence" value="ECO:0007669"/>
    <property type="project" value="TreeGrafter"/>
</dbReference>
<name>A0A1U7LTS6_NEOID</name>
<dbReference type="STRING" id="1198029.A0A1U7LTS6"/>
<dbReference type="PANTHER" id="PTHR23346:SF7">
    <property type="entry name" value="STALLED RIBOSOME SENSOR GCN1"/>
    <property type="match status" value="1"/>
</dbReference>
<dbReference type="Gene3D" id="1.25.10.10">
    <property type="entry name" value="Leucine-rich Repeat Variant"/>
    <property type="match status" value="5"/>
</dbReference>
<feature type="domain" description="Stalled ribosome sensor GCN1-like HEAT repeats region" evidence="5">
    <location>
        <begin position="501"/>
        <end position="680"/>
    </location>
</feature>
<comment type="similarity">
    <text evidence="1">Belongs to the GCN1 family.</text>
</comment>
<dbReference type="FunFam" id="1.25.10.10:FF:000090">
    <property type="entry name" value="eIF-2-alpha kinase activator GCN1"/>
    <property type="match status" value="1"/>
</dbReference>
<evidence type="ECO:0000313" key="7">
    <source>
        <dbReference type="Proteomes" id="UP000186594"/>
    </source>
</evidence>
<feature type="repeat" description="HEAT" evidence="4">
    <location>
        <begin position="85"/>
        <end position="123"/>
    </location>
</feature>
<evidence type="ECO:0000313" key="6">
    <source>
        <dbReference type="EMBL" id="OLL26067.1"/>
    </source>
</evidence>
<dbReference type="Proteomes" id="UP000186594">
    <property type="component" value="Unassembled WGS sequence"/>
</dbReference>